<dbReference type="InterPro" id="IPR038601">
    <property type="entry name" value="MttB-like_sf"/>
</dbReference>
<dbReference type="GO" id="GO:0015948">
    <property type="term" value="P:methanogenesis"/>
    <property type="evidence" value="ECO:0007669"/>
    <property type="project" value="UniProtKB-UniRule"/>
</dbReference>
<organism evidence="5 6">
    <name type="scientific">Desulforhopalus singaporensis</name>
    <dbReference type="NCBI Taxonomy" id="91360"/>
    <lineage>
        <taxon>Bacteria</taxon>
        <taxon>Pseudomonadati</taxon>
        <taxon>Thermodesulfobacteriota</taxon>
        <taxon>Desulfobulbia</taxon>
        <taxon>Desulfobulbales</taxon>
        <taxon>Desulfocapsaceae</taxon>
        <taxon>Desulforhopalus</taxon>
    </lineage>
</organism>
<dbReference type="GO" id="GO:0032259">
    <property type="term" value="P:methylation"/>
    <property type="evidence" value="ECO:0007669"/>
    <property type="project" value="UniProtKB-KW"/>
</dbReference>
<dbReference type="GO" id="GO:0008168">
    <property type="term" value="F:methyltransferase activity"/>
    <property type="evidence" value="ECO:0007669"/>
    <property type="project" value="UniProtKB-KW"/>
</dbReference>
<evidence type="ECO:0000256" key="2">
    <source>
        <dbReference type="ARBA" id="ARBA00022603"/>
    </source>
</evidence>
<gene>
    <name evidence="5" type="ORF">SAMN05660330_00473</name>
</gene>
<reference evidence="5 6" key="1">
    <citation type="submission" date="2016-10" db="EMBL/GenBank/DDBJ databases">
        <authorList>
            <person name="de Groot N.N."/>
        </authorList>
    </citation>
    <scope>NUCLEOTIDE SEQUENCE [LARGE SCALE GENOMIC DNA]</scope>
    <source>
        <strain evidence="5 6">DSM 12130</strain>
    </source>
</reference>
<keyword evidence="6" id="KW-1185">Reference proteome</keyword>
<dbReference type="EMBL" id="FNJI01000003">
    <property type="protein sequence ID" value="SDO54412.1"/>
    <property type="molecule type" value="Genomic_DNA"/>
</dbReference>
<evidence type="ECO:0000313" key="5">
    <source>
        <dbReference type="EMBL" id="SDO54412.1"/>
    </source>
</evidence>
<keyword evidence="2 5" id="KW-0489">Methyltransferase</keyword>
<dbReference type="Pfam" id="PF06253">
    <property type="entry name" value="MTTB"/>
    <property type="match status" value="1"/>
</dbReference>
<sequence>MYNRMDILSDKDFDLLHENTLRVFEQVGVAFHSEKALDIFKRHDIKVENGVVYLGAKDVEKALATTPSSYKIHARNPQHDVVMGGDNLVIAPGYGAPFVVKKGVQHRAVLEDYRNFCKLVQTSNHIDYNGMLMGDPSDIPADRGHLHMMLANLVNCDKPFIGSSVSERAALDSIEMAGIAFGGKENIQDKPVTMGIISSLSPLAYSSEMAEALIVYAEYGQVNMVALLSQGGSTAPVTLPGLLVTQNAEILAGIVLTQLVNPGSPVIYGSTSTVTDMKTGSLAIGAPEQWLIQNATQQMGQRYGLPTRGSGGITDAHCLDMQAGIESALSLGTTVMSGANFLLHGCGILGAYIAMSFEKFLADEEICGMLRRNLKGLGVTEERIDFATIKEVGPGGEYLTHPATFKHCRTEFYLPEIMRRNDYSTWSVKGKKEIFDIAEKKVEERLEQWREPEMDGDIRARLEKYVEQAF</sequence>
<dbReference type="PIRSF" id="PIRSF037567">
    <property type="entry name" value="MTTB_MeTrfase"/>
    <property type="match status" value="1"/>
</dbReference>
<name>A0A1H0KFC2_9BACT</name>
<keyword evidence="3 4" id="KW-0808">Transferase</keyword>
<comment type="similarity">
    <text evidence="1 4">Belongs to the trimethylamine methyltransferase family.</text>
</comment>
<evidence type="ECO:0000256" key="1">
    <source>
        <dbReference type="ARBA" id="ARBA00007137"/>
    </source>
</evidence>
<evidence type="ECO:0000313" key="6">
    <source>
        <dbReference type="Proteomes" id="UP000199073"/>
    </source>
</evidence>
<evidence type="ECO:0000256" key="3">
    <source>
        <dbReference type="ARBA" id="ARBA00022679"/>
    </source>
</evidence>
<dbReference type="Proteomes" id="UP000199073">
    <property type="component" value="Unassembled WGS sequence"/>
</dbReference>
<protein>
    <recommendedName>
        <fullName evidence="4">Methyltransferase</fullName>
        <ecNumber evidence="4">2.1.1.-</ecNumber>
    </recommendedName>
</protein>
<dbReference type="Gene3D" id="3.20.20.480">
    <property type="entry name" value="Trimethylamine methyltransferase-like"/>
    <property type="match status" value="1"/>
</dbReference>
<dbReference type="STRING" id="91360.SAMN05660330_00473"/>
<evidence type="ECO:0000256" key="4">
    <source>
        <dbReference type="PIRNR" id="PIRNR037567"/>
    </source>
</evidence>
<dbReference type="InterPro" id="IPR010426">
    <property type="entry name" value="MTTB_MeTrfase"/>
</dbReference>
<dbReference type="EC" id="2.1.1.-" evidence="4"/>
<dbReference type="AlphaFoldDB" id="A0A1H0KFC2"/>
<dbReference type="RefSeq" id="WP_092219407.1">
    <property type="nucleotide sequence ID" value="NZ_FNJI01000003.1"/>
</dbReference>
<proteinExistence type="inferred from homology"/>
<accession>A0A1H0KFC2</accession>
<dbReference type="OrthoDB" id="9815793at2"/>